<reference evidence="1" key="1">
    <citation type="journal article" date="2020" name="Microb. Genom.">
        <title>Genetic diversity of clinical and environmental Mucorales isolates obtained from an investigation of mucormycosis cases among solid organ transplant recipients.</title>
        <authorList>
            <person name="Nguyen M.H."/>
            <person name="Kaul D."/>
            <person name="Muto C."/>
            <person name="Cheng S.J."/>
            <person name="Richter R.A."/>
            <person name="Bruno V.M."/>
            <person name="Liu G."/>
            <person name="Beyhan S."/>
            <person name="Sundermann A.J."/>
            <person name="Mounaud S."/>
            <person name="Pasculle A.W."/>
            <person name="Nierman W.C."/>
            <person name="Driscoll E."/>
            <person name="Cumbie R."/>
            <person name="Clancy C.J."/>
            <person name="Dupont C.L."/>
        </authorList>
    </citation>
    <scope>NUCLEOTIDE SEQUENCE</scope>
    <source>
        <strain evidence="1">GL16</strain>
    </source>
</reference>
<comment type="caution">
    <text evidence="1">The sequence shown here is derived from an EMBL/GenBank/DDBJ whole genome shotgun (WGS) entry which is preliminary data.</text>
</comment>
<organism evidence="1 2">
    <name type="scientific">Rhizopus oryzae</name>
    <name type="common">Mucormycosis agent</name>
    <name type="synonym">Rhizopus arrhizus var. delemar</name>
    <dbReference type="NCBI Taxonomy" id="64495"/>
    <lineage>
        <taxon>Eukaryota</taxon>
        <taxon>Fungi</taxon>
        <taxon>Fungi incertae sedis</taxon>
        <taxon>Mucoromycota</taxon>
        <taxon>Mucoromycotina</taxon>
        <taxon>Mucoromycetes</taxon>
        <taxon>Mucorales</taxon>
        <taxon>Mucorineae</taxon>
        <taxon>Rhizopodaceae</taxon>
        <taxon>Rhizopus</taxon>
    </lineage>
</organism>
<dbReference type="OrthoDB" id="2247400at2759"/>
<sequence length="106" mass="12129">MLQLDDDISNPFLHFSRKVIEASSTKRPVDIQLGIASGKEFNLFKPKKTPSMKSDMKRKTSLDLLVEDVLKHIEACPNQTAYSDVLDKLTPRLKEHKKRAIPIRAR</sequence>
<evidence type="ECO:0000313" key="1">
    <source>
        <dbReference type="EMBL" id="KAG1540380.1"/>
    </source>
</evidence>
<protein>
    <submittedName>
        <fullName evidence="1">Uncharacterized protein</fullName>
    </submittedName>
</protein>
<dbReference type="EMBL" id="JAANIT010001420">
    <property type="protein sequence ID" value="KAG1540380.1"/>
    <property type="molecule type" value="Genomic_DNA"/>
</dbReference>
<dbReference type="AlphaFoldDB" id="A0A9P6Y6Q5"/>
<dbReference type="Proteomes" id="UP000717996">
    <property type="component" value="Unassembled WGS sequence"/>
</dbReference>
<gene>
    <name evidence="1" type="ORF">G6F51_008561</name>
</gene>
<name>A0A9P6Y6Q5_RHIOR</name>
<accession>A0A9P6Y6Q5</accession>
<proteinExistence type="predicted"/>
<evidence type="ECO:0000313" key="2">
    <source>
        <dbReference type="Proteomes" id="UP000717996"/>
    </source>
</evidence>